<organism evidence="2 3">
    <name type="scientific">Methylobacterium oryzae</name>
    <dbReference type="NCBI Taxonomy" id="334852"/>
    <lineage>
        <taxon>Bacteria</taxon>
        <taxon>Pseudomonadati</taxon>
        <taxon>Pseudomonadota</taxon>
        <taxon>Alphaproteobacteria</taxon>
        <taxon>Hyphomicrobiales</taxon>
        <taxon>Methylobacteriaceae</taxon>
        <taxon>Methylobacterium</taxon>
    </lineage>
</organism>
<feature type="chain" id="PRO_5046041386" description="3',5'-cyclic-nucleotide phosphodiesterase" evidence="1">
    <location>
        <begin position="32"/>
        <end position="95"/>
    </location>
</feature>
<keyword evidence="1" id="KW-0732">Signal</keyword>
<accession>A0ABU7TXT0</accession>
<proteinExistence type="predicted"/>
<keyword evidence="3" id="KW-1185">Reference proteome</keyword>
<evidence type="ECO:0000313" key="2">
    <source>
        <dbReference type="EMBL" id="MEE7494755.1"/>
    </source>
</evidence>
<reference evidence="2 3" key="1">
    <citation type="journal article" date="2012" name="Genet. Mol. Biol.">
        <title>Analysis of 16S rRNA and mxaF genes revealing insights into Methylobacterium niche-specific plant association.</title>
        <authorList>
            <person name="Dourado M.N."/>
            <person name="Andreote F.D."/>
            <person name="Dini-Andreote F."/>
            <person name="Conti R."/>
            <person name="Araujo J.M."/>
            <person name="Araujo W.L."/>
        </authorList>
    </citation>
    <scope>NUCLEOTIDE SEQUENCE [LARGE SCALE GENOMIC DNA]</scope>
    <source>
        <strain evidence="2 3">TC3-10</strain>
    </source>
</reference>
<dbReference type="EMBL" id="MLCA01000017">
    <property type="protein sequence ID" value="MEE7494755.1"/>
    <property type="molecule type" value="Genomic_DNA"/>
</dbReference>
<sequence length="95" mass="10647">MLKATFDTPMRCALLAASVLLLFSAGGQADAKTLRAKLKPYCTSDYLRLCEPSDTSRASIVSCFKRNVSSISTRCRKAIERNTAFDPDRIERRRN</sequence>
<dbReference type="RefSeq" id="WP_331304672.1">
    <property type="nucleotide sequence ID" value="NZ_MLCA01000017.1"/>
</dbReference>
<name>A0ABU7TXT0_9HYPH</name>
<gene>
    <name evidence="2" type="ORF">MOTC310_31830</name>
</gene>
<evidence type="ECO:0000313" key="3">
    <source>
        <dbReference type="Proteomes" id="UP001355206"/>
    </source>
</evidence>
<dbReference type="Proteomes" id="UP001355206">
    <property type="component" value="Unassembled WGS sequence"/>
</dbReference>
<evidence type="ECO:0008006" key="4">
    <source>
        <dbReference type="Google" id="ProtNLM"/>
    </source>
</evidence>
<evidence type="ECO:0000256" key="1">
    <source>
        <dbReference type="SAM" id="SignalP"/>
    </source>
</evidence>
<protein>
    <recommendedName>
        <fullName evidence="4">3',5'-cyclic-nucleotide phosphodiesterase</fullName>
    </recommendedName>
</protein>
<feature type="signal peptide" evidence="1">
    <location>
        <begin position="1"/>
        <end position="31"/>
    </location>
</feature>
<comment type="caution">
    <text evidence="2">The sequence shown here is derived from an EMBL/GenBank/DDBJ whole genome shotgun (WGS) entry which is preliminary data.</text>
</comment>